<evidence type="ECO:0000313" key="3">
    <source>
        <dbReference type="Proteomes" id="UP001174694"/>
    </source>
</evidence>
<sequence>MKKSRRNSARFLPERNAEEDDTRPQSSISPYAASTIKLHVKDGIEFTIPRPLLQKCPKLQSPTSWTASLRLEATEDVGHVLVHFLYTETYQCLRPKGTSPTEKIAAEFTTSLRVYALARDYELPALADLAKLEIERLGKGLPFSIVLGLIQSAYPDPSADDVWFGSYLKSGLKSVFQKPSEFLDCGVQDVEHKTLSVSDLLVKGLAELVRDHVILPEDLDAAPKGEVLEESAFIMPVPETCEPASPVEFEQALPENCELQPDGLSAEAEAVSMLAAEPESEMKDDSLWTAFGPLRKGKKNKKTLLEPEPAPEPALDPQIMEEDDLAVSSVPKKDKEKKGIIFEPPPEEKDDDDTLATWRTYKKDKKKKNKTKKKGWAIEPEPHPESEDVGRSTQTTSAPAIYTDSGAEPVEDSPALIDGWTLCNPGLPWA</sequence>
<reference evidence="2" key="1">
    <citation type="submission" date="2022-07" db="EMBL/GenBank/DDBJ databases">
        <title>Fungi with potential for degradation of polypropylene.</title>
        <authorList>
            <person name="Gostincar C."/>
        </authorList>
    </citation>
    <scope>NUCLEOTIDE SEQUENCE</scope>
    <source>
        <strain evidence="2">EXF-13308</strain>
    </source>
</reference>
<organism evidence="2 3">
    <name type="scientific">Pleurostoma richardsiae</name>
    <dbReference type="NCBI Taxonomy" id="41990"/>
    <lineage>
        <taxon>Eukaryota</taxon>
        <taxon>Fungi</taxon>
        <taxon>Dikarya</taxon>
        <taxon>Ascomycota</taxon>
        <taxon>Pezizomycotina</taxon>
        <taxon>Sordariomycetes</taxon>
        <taxon>Sordariomycetidae</taxon>
        <taxon>Calosphaeriales</taxon>
        <taxon>Pleurostomataceae</taxon>
        <taxon>Pleurostoma</taxon>
    </lineage>
</organism>
<accession>A0AA38RKU6</accession>
<keyword evidence="3" id="KW-1185">Reference proteome</keyword>
<feature type="region of interest" description="Disordered" evidence="1">
    <location>
        <begin position="299"/>
        <end position="416"/>
    </location>
</feature>
<feature type="compositionally biased region" description="Basic and acidic residues" evidence="1">
    <location>
        <begin position="380"/>
        <end position="390"/>
    </location>
</feature>
<feature type="compositionally biased region" description="Basic and acidic residues" evidence="1">
    <location>
        <begin position="331"/>
        <end position="340"/>
    </location>
</feature>
<dbReference type="PANTHER" id="PTHR37538">
    <property type="entry name" value="BTB DOMAIN-CONTAINING PROTEIN"/>
    <property type="match status" value="1"/>
</dbReference>
<feature type="region of interest" description="Disordered" evidence="1">
    <location>
        <begin position="1"/>
        <end position="28"/>
    </location>
</feature>
<dbReference type="AlphaFoldDB" id="A0AA38RKU6"/>
<dbReference type="Proteomes" id="UP001174694">
    <property type="component" value="Unassembled WGS sequence"/>
</dbReference>
<dbReference type="PANTHER" id="PTHR37538:SF1">
    <property type="entry name" value="BTB DOMAIN-CONTAINING PROTEIN"/>
    <property type="match status" value="1"/>
</dbReference>
<protein>
    <recommendedName>
        <fullName evidence="4">BTB domain-containing protein</fullName>
    </recommendedName>
</protein>
<name>A0AA38RKU6_9PEZI</name>
<proteinExistence type="predicted"/>
<comment type="caution">
    <text evidence="2">The sequence shown here is derived from an EMBL/GenBank/DDBJ whole genome shotgun (WGS) entry which is preliminary data.</text>
</comment>
<evidence type="ECO:0000313" key="2">
    <source>
        <dbReference type="EMBL" id="KAJ9133154.1"/>
    </source>
</evidence>
<evidence type="ECO:0000256" key="1">
    <source>
        <dbReference type="SAM" id="MobiDB-lite"/>
    </source>
</evidence>
<feature type="compositionally biased region" description="Basic residues" evidence="1">
    <location>
        <begin position="360"/>
        <end position="375"/>
    </location>
</feature>
<evidence type="ECO:0008006" key="4">
    <source>
        <dbReference type="Google" id="ProtNLM"/>
    </source>
</evidence>
<gene>
    <name evidence="2" type="ORF">NKR23_g10942</name>
</gene>
<dbReference type="EMBL" id="JANBVO010000052">
    <property type="protein sequence ID" value="KAJ9133154.1"/>
    <property type="molecule type" value="Genomic_DNA"/>
</dbReference>